<feature type="region of interest" description="Disordered" evidence="1">
    <location>
        <begin position="899"/>
        <end position="931"/>
    </location>
</feature>
<evidence type="ECO:0000313" key="3">
    <source>
        <dbReference type="Proteomes" id="UP001189429"/>
    </source>
</evidence>
<sequence>KGMRRAAGQSQSVKKAEKAAMKAADNPPKPHTMHKGQKHVIDALRKHGHLPEWAGASCPHCTNGTLGKLNKWSDKQGGWSHRRNHSGCHRRVLPRAFHPIFVAGTGQSHAPPRDQAPALFLSVAGASQVRIGRLAQKNHKMDGGPSPVDWEQRGGIVEKSAPDALVLFRLEPAKTRKRAPGPGATRKRDWMPAAKEWLKGRRVILHADGAPKKKLWVMAGAQVIDNCWHGLRKHLGSVKVVNTKLLRQKTHSFQWEYWNRGADYWQRTGDMLSDLWHKAYARSIFLASPAMAGAPAGQVPSLGQLAYDAAGDGKLTVEEASLMASGGKLDDHPSKCVRKDRLSSAGDLSMLNPPLVPIAHSSTAKLIAFADVASNYGGPIDFDRVHELRCNGNFKGLQGPLSLKKEPAIPHTTQLFIMRDNPADSECSTHRILKIVSFEKNTRDRLKVTADVPKAFLNPKEEDALLRARWGGCGFEQRSRRRAAANTCDRDAERAALDAVTRNKYDLDRVKKIVAPSLEEAKTEEDFNAILARSHFVVVTDPGVPWRAASADLEGGAEFTPWPNPRAPDLFASEVRDTSSPAVRPLPSDYADKMEWSTGCMSSLAEGRDVPTVATIRIAPMFGDDLARAVSVVGSMSGFVEPGAAASASSAPAAASASRSDGAADAPAAAVSASHPDDAADAPYEGDAFGLGGGMDGPEESAPAASAAQPDIVGRCGELTKEDQDEQIAIFKSLARARHGACEDLCSPPPVKRAKRPMVGCGGPLSRVDAAEQEAIFASIVASARRGAIAVDGDDDNDGALEAELGRLIEQGDQASGPAAAPPTDAESPRWETMGNPEHGAEQCDRKLENNRARKARVKKDKAKAAKHKLKMRFQRPLLKKIADLEEQAADNWELAEKRARSNKQLRERARKQTRELAESNAAEENAQAKGAADAKALKAWKSWFEAFSRARDQELPPKATKLLRDWATWPFPLRKRGKDRMGQRRKQAEKVECARHGKKTVKSRKERETWRRNYDSFHGKTADQMVDLLLEDGVLLDWEGRTCPHCGVGTCGARVHDDNRGPHWRCNGGRLRGKTVDPCTAHPVFKSGGGCQSSSLSTKAKVLVCLTLGMTTAQIHLLTGANHKMIEDMSAAAAAARQIYVEKNEPNIVFGDEAQRRWFDVEADESVFRAQLSDDGRSKTREQWAGVVERGRPDSLVLWKTQSDGTEANAPGSGAIKKTDWAPFLKSRLENRKVILHSDGARSYKMRASGLVRDHVVHCKKRKKIGRKWVWLKPVYSKVVTHKLPDGSKIRVKTGAQIIDRAWRSIKTLIGTRTDLPGSRRLAASVRSAQFEYWNKGKDMWAATADAIWEVMDA</sequence>
<feature type="non-terminal residue" evidence="2">
    <location>
        <position position="1"/>
    </location>
</feature>
<comment type="caution">
    <text evidence="2">The sequence shown here is derived from an EMBL/GenBank/DDBJ whole genome shotgun (WGS) entry which is preliminary data.</text>
</comment>
<feature type="region of interest" description="Disordered" evidence="1">
    <location>
        <begin position="1"/>
        <end position="36"/>
    </location>
</feature>
<dbReference type="Proteomes" id="UP001189429">
    <property type="component" value="Unassembled WGS sequence"/>
</dbReference>
<accession>A0ABN9VGI4</accession>
<feature type="non-terminal residue" evidence="2">
    <location>
        <position position="1355"/>
    </location>
</feature>
<feature type="region of interest" description="Disordered" evidence="1">
    <location>
        <begin position="666"/>
        <end position="709"/>
    </location>
</feature>
<keyword evidence="3" id="KW-1185">Reference proteome</keyword>
<dbReference type="EMBL" id="CAUYUJ010017041">
    <property type="protein sequence ID" value="CAK0871168.1"/>
    <property type="molecule type" value="Genomic_DNA"/>
</dbReference>
<gene>
    <name evidence="2" type="ORF">PCOR1329_LOCUS57077</name>
</gene>
<evidence type="ECO:0000313" key="2">
    <source>
        <dbReference type="EMBL" id="CAK0871168.1"/>
    </source>
</evidence>
<protein>
    <submittedName>
        <fullName evidence="2">Uncharacterized protein</fullName>
    </submittedName>
</protein>
<feature type="compositionally biased region" description="Low complexity" evidence="1">
    <location>
        <begin position="919"/>
        <end position="931"/>
    </location>
</feature>
<evidence type="ECO:0000256" key="1">
    <source>
        <dbReference type="SAM" id="MobiDB-lite"/>
    </source>
</evidence>
<proteinExistence type="predicted"/>
<organism evidence="2 3">
    <name type="scientific">Prorocentrum cordatum</name>
    <dbReference type="NCBI Taxonomy" id="2364126"/>
    <lineage>
        <taxon>Eukaryota</taxon>
        <taxon>Sar</taxon>
        <taxon>Alveolata</taxon>
        <taxon>Dinophyceae</taxon>
        <taxon>Prorocentrales</taxon>
        <taxon>Prorocentraceae</taxon>
        <taxon>Prorocentrum</taxon>
    </lineage>
</organism>
<reference evidence="2" key="1">
    <citation type="submission" date="2023-10" db="EMBL/GenBank/DDBJ databases">
        <authorList>
            <person name="Chen Y."/>
            <person name="Shah S."/>
            <person name="Dougan E. K."/>
            <person name="Thang M."/>
            <person name="Chan C."/>
        </authorList>
    </citation>
    <scope>NUCLEOTIDE SEQUENCE [LARGE SCALE GENOMIC DNA]</scope>
</reference>
<name>A0ABN9VGI4_9DINO</name>
<feature type="compositionally biased region" description="Basic and acidic residues" evidence="1">
    <location>
        <begin position="899"/>
        <end position="918"/>
    </location>
</feature>
<feature type="region of interest" description="Disordered" evidence="1">
    <location>
        <begin position="810"/>
        <end position="842"/>
    </location>
</feature>